<dbReference type="CDD" id="cd08420">
    <property type="entry name" value="PBP2_CysL_like"/>
    <property type="match status" value="1"/>
</dbReference>
<dbReference type="Pfam" id="PF03466">
    <property type="entry name" value="LysR_substrate"/>
    <property type="match status" value="1"/>
</dbReference>
<keyword evidence="3 6" id="KW-0238">DNA-binding</keyword>
<dbReference type="AlphaFoldDB" id="A0A495RJD2"/>
<organism evidence="6 7">
    <name type="scientific">Orbus hercynius</name>
    <dbReference type="NCBI Taxonomy" id="593135"/>
    <lineage>
        <taxon>Bacteria</taxon>
        <taxon>Pseudomonadati</taxon>
        <taxon>Pseudomonadota</taxon>
        <taxon>Gammaproteobacteria</taxon>
        <taxon>Orbales</taxon>
        <taxon>Orbaceae</taxon>
        <taxon>Orbus</taxon>
    </lineage>
</organism>
<dbReference type="Gene3D" id="1.10.10.10">
    <property type="entry name" value="Winged helix-like DNA-binding domain superfamily/Winged helix DNA-binding domain"/>
    <property type="match status" value="1"/>
</dbReference>
<dbReference type="EMBL" id="RBWY01000001">
    <property type="protein sequence ID" value="RKS87404.1"/>
    <property type="molecule type" value="Genomic_DNA"/>
</dbReference>
<dbReference type="SUPFAM" id="SSF46785">
    <property type="entry name" value="Winged helix' DNA-binding domain"/>
    <property type="match status" value="1"/>
</dbReference>
<dbReference type="GO" id="GO:0003700">
    <property type="term" value="F:DNA-binding transcription factor activity"/>
    <property type="evidence" value="ECO:0007669"/>
    <property type="project" value="InterPro"/>
</dbReference>
<reference evidence="6 7" key="1">
    <citation type="submission" date="2018-10" db="EMBL/GenBank/DDBJ databases">
        <title>Genomic Encyclopedia of Type Strains, Phase IV (KMG-IV): sequencing the most valuable type-strain genomes for metagenomic binning, comparative biology and taxonomic classification.</title>
        <authorList>
            <person name="Goeker M."/>
        </authorList>
    </citation>
    <scope>NUCLEOTIDE SEQUENCE [LARGE SCALE GENOMIC DNA]</scope>
    <source>
        <strain evidence="6 7">DSM 22228</strain>
    </source>
</reference>
<evidence type="ECO:0000256" key="4">
    <source>
        <dbReference type="ARBA" id="ARBA00023163"/>
    </source>
</evidence>
<dbReference type="InterPro" id="IPR000847">
    <property type="entry name" value="LysR_HTH_N"/>
</dbReference>
<keyword evidence="4" id="KW-0804">Transcription</keyword>
<evidence type="ECO:0000313" key="6">
    <source>
        <dbReference type="EMBL" id="RKS87404.1"/>
    </source>
</evidence>
<comment type="similarity">
    <text evidence="1">Belongs to the LysR transcriptional regulatory family.</text>
</comment>
<dbReference type="Pfam" id="PF00126">
    <property type="entry name" value="HTH_1"/>
    <property type="match status" value="1"/>
</dbReference>
<protein>
    <submittedName>
        <fullName evidence="6">DNA-binding transcriptional LysR family regulator</fullName>
    </submittedName>
</protein>
<dbReference type="OrthoDB" id="9808620at2"/>
<dbReference type="GO" id="GO:0000976">
    <property type="term" value="F:transcription cis-regulatory region binding"/>
    <property type="evidence" value="ECO:0007669"/>
    <property type="project" value="TreeGrafter"/>
</dbReference>
<sequence length="296" mass="33065">MINGHTPMKITLKALNVFYCIVKYKTVQAAADALNMTQSAASQALLKLENALNTQLFDRNGRQLILNENGGLLLPLALNMLESAQRIEHVFLLNPIVIKIGASTTIANYVMPEQLAKFYAQHPSAKLDMMVGNSAAVIAAILNFNIDIGIVEGECCHPDIVVRPWQEDELVIFGHYDSKSFNLTKTQLAKTPWILREKGSGTRAVVELFLKSYIGEFNLRMELGNSEAIKYSVAAGLGISCLSRYVVEDLILQNKITLIETSLPKLKRTFYIITHRNKSNTKGIELFLKFMMATRE</sequence>
<dbReference type="PRINTS" id="PR00039">
    <property type="entry name" value="HTHLYSR"/>
</dbReference>
<accession>A0A495RJD2</accession>
<dbReference type="Proteomes" id="UP000278542">
    <property type="component" value="Unassembled WGS sequence"/>
</dbReference>
<dbReference type="SUPFAM" id="SSF53850">
    <property type="entry name" value="Periplasmic binding protein-like II"/>
    <property type="match status" value="1"/>
</dbReference>
<evidence type="ECO:0000256" key="1">
    <source>
        <dbReference type="ARBA" id="ARBA00009437"/>
    </source>
</evidence>
<gene>
    <name evidence="6" type="ORF">DES39_0628</name>
</gene>
<dbReference type="NCBIfam" id="NF008095">
    <property type="entry name" value="PRK10837.1"/>
    <property type="match status" value="1"/>
</dbReference>
<dbReference type="InterPro" id="IPR036388">
    <property type="entry name" value="WH-like_DNA-bd_sf"/>
</dbReference>
<evidence type="ECO:0000313" key="7">
    <source>
        <dbReference type="Proteomes" id="UP000278542"/>
    </source>
</evidence>
<dbReference type="InterPro" id="IPR005119">
    <property type="entry name" value="LysR_subst-bd"/>
</dbReference>
<evidence type="ECO:0000256" key="2">
    <source>
        <dbReference type="ARBA" id="ARBA00023015"/>
    </source>
</evidence>
<dbReference type="PANTHER" id="PTHR30126:SF94">
    <property type="entry name" value="LYSR FAMILY TRANSCRIPTIONAL REGULATOR"/>
    <property type="match status" value="1"/>
</dbReference>
<evidence type="ECO:0000256" key="3">
    <source>
        <dbReference type="ARBA" id="ARBA00023125"/>
    </source>
</evidence>
<feature type="domain" description="HTH lysR-type" evidence="5">
    <location>
        <begin position="10"/>
        <end position="67"/>
    </location>
</feature>
<name>A0A495RJD2_9GAMM</name>
<dbReference type="Gene3D" id="3.40.190.290">
    <property type="match status" value="1"/>
</dbReference>
<comment type="caution">
    <text evidence="6">The sequence shown here is derived from an EMBL/GenBank/DDBJ whole genome shotgun (WGS) entry which is preliminary data.</text>
</comment>
<dbReference type="PANTHER" id="PTHR30126">
    <property type="entry name" value="HTH-TYPE TRANSCRIPTIONAL REGULATOR"/>
    <property type="match status" value="1"/>
</dbReference>
<evidence type="ECO:0000259" key="5">
    <source>
        <dbReference type="PROSITE" id="PS50931"/>
    </source>
</evidence>
<keyword evidence="2" id="KW-0805">Transcription regulation</keyword>
<keyword evidence="7" id="KW-1185">Reference proteome</keyword>
<dbReference type="InterPro" id="IPR036390">
    <property type="entry name" value="WH_DNA-bd_sf"/>
</dbReference>
<proteinExistence type="inferred from homology"/>
<dbReference type="PROSITE" id="PS50931">
    <property type="entry name" value="HTH_LYSR"/>
    <property type="match status" value="1"/>
</dbReference>